<organism evidence="1 2">
    <name type="scientific">Pristionchus fissidentatus</name>
    <dbReference type="NCBI Taxonomy" id="1538716"/>
    <lineage>
        <taxon>Eukaryota</taxon>
        <taxon>Metazoa</taxon>
        <taxon>Ecdysozoa</taxon>
        <taxon>Nematoda</taxon>
        <taxon>Chromadorea</taxon>
        <taxon>Rhabditida</taxon>
        <taxon>Rhabditina</taxon>
        <taxon>Diplogasteromorpha</taxon>
        <taxon>Diplogasteroidea</taxon>
        <taxon>Neodiplogasteridae</taxon>
        <taxon>Pristionchus</taxon>
    </lineage>
</organism>
<dbReference type="AlphaFoldDB" id="A0AAV5WDY3"/>
<sequence length="397" mass="43767">SGTLRHVTRTDVVGVDDTCCTCYSNLFSTPHSSYFLIGCENGKVLLVQQKHSDASLDVTAIVEKGEGGVEETHIDEIAIFSGADISETDQFMVAMRMDFNMRVYAVCLSDGDSQSTTLIAEQQIDRDMSPYEDEDALYACELIGVGSLKGTHEIWLFNDNKVWRWRGTKGVWEKKPTVRKTGFGNTSTAVAVALKSTEGKEGDEDKNENGTVESARVDLVCMGTEEGRIGCWCIIEAGEGRPLETRRFEMNGIGAANRINELSIEVFDPLMRVGDDNLEFGIRLYILSDRRVSVSVLRVAITPTATKLRQVAVHHLLHFVQYPSQLAVESTHLLPSTDHNNNCCGGGGGPDATVGEVICRPQRIIVTGGSEFEVLLLCPRKLRCRESPLELVQEEKT</sequence>
<evidence type="ECO:0000313" key="1">
    <source>
        <dbReference type="EMBL" id="GMT29885.1"/>
    </source>
</evidence>
<comment type="caution">
    <text evidence="1">The sequence shown here is derived from an EMBL/GenBank/DDBJ whole genome shotgun (WGS) entry which is preliminary data.</text>
</comment>
<proteinExistence type="predicted"/>
<reference evidence="1" key="1">
    <citation type="submission" date="2023-10" db="EMBL/GenBank/DDBJ databases">
        <title>Genome assembly of Pristionchus species.</title>
        <authorList>
            <person name="Yoshida K."/>
            <person name="Sommer R.J."/>
        </authorList>
    </citation>
    <scope>NUCLEOTIDE SEQUENCE</scope>
    <source>
        <strain evidence="1">RS5133</strain>
    </source>
</reference>
<dbReference type="EMBL" id="BTSY01000005">
    <property type="protein sequence ID" value="GMT29885.1"/>
    <property type="molecule type" value="Genomic_DNA"/>
</dbReference>
<evidence type="ECO:0000313" key="2">
    <source>
        <dbReference type="Proteomes" id="UP001432322"/>
    </source>
</evidence>
<gene>
    <name evidence="1" type="ORF">PFISCL1PPCAC_21182</name>
</gene>
<name>A0AAV5WDY3_9BILA</name>
<feature type="non-terminal residue" evidence="1">
    <location>
        <position position="1"/>
    </location>
</feature>
<feature type="non-terminal residue" evidence="1">
    <location>
        <position position="397"/>
    </location>
</feature>
<protein>
    <submittedName>
        <fullName evidence="1">Uncharacterized protein</fullName>
    </submittedName>
</protein>
<keyword evidence="2" id="KW-1185">Reference proteome</keyword>
<dbReference type="Proteomes" id="UP001432322">
    <property type="component" value="Unassembled WGS sequence"/>
</dbReference>
<accession>A0AAV5WDY3</accession>